<proteinExistence type="predicted"/>
<gene>
    <name evidence="1" type="ORF">NDU88_004787</name>
</gene>
<reference evidence="1" key="1">
    <citation type="journal article" date="2022" name="bioRxiv">
        <title>Sequencing and chromosome-scale assembly of the giantPleurodeles waltlgenome.</title>
        <authorList>
            <person name="Brown T."/>
            <person name="Elewa A."/>
            <person name="Iarovenko S."/>
            <person name="Subramanian E."/>
            <person name="Araus A.J."/>
            <person name="Petzold A."/>
            <person name="Susuki M."/>
            <person name="Suzuki K.-i.T."/>
            <person name="Hayashi T."/>
            <person name="Toyoda A."/>
            <person name="Oliveira C."/>
            <person name="Osipova E."/>
            <person name="Leigh N.D."/>
            <person name="Simon A."/>
            <person name="Yun M.H."/>
        </authorList>
    </citation>
    <scope>NUCLEOTIDE SEQUENCE</scope>
    <source>
        <strain evidence="1">20211129_DDA</strain>
        <tissue evidence="1">Liver</tissue>
    </source>
</reference>
<keyword evidence="2" id="KW-1185">Reference proteome</keyword>
<dbReference type="Proteomes" id="UP001066276">
    <property type="component" value="Chromosome 6"/>
</dbReference>
<protein>
    <submittedName>
        <fullName evidence="1">Uncharacterized protein</fullName>
    </submittedName>
</protein>
<accession>A0AAV7QG59</accession>
<organism evidence="1 2">
    <name type="scientific">Pleurodeles waltl</name>
    <name type="common">Iberian ribbed newt</name>
    <dbReference type="NCBI Taxonomy" id="8319"/>
    <lineage>
        <taxon>Eukaryota</taxon>
        <taxon>Metazoa</taxon>
        <taxon>Chordata</taxon>
        <taxon>Craniata</taxon>
        <taxon>Vertebrata</taxon>
        <taxon>Euteleostomi</taxon>
        <taxon>Amphibia</taxon>
        <taxon>Batrachia</taxon>
        <taxon>Caudata</taxon>
        <taxon>Salamandroidea</taxon>
        <taxon>Salamandridae</taxon>
        <taxon>Pleurodelinae</taxon>
        <taxon>Pleurodeles</taxon>
    </lineage>
</organism>
<evidence type="ECO:0000313" key="2">
    <source>
        <dbReference type="Proteomes" id="UP001066276"/>
    </source>
</evidence>
<evidence type="ECO:0000313" key="1">
    <source>
        <dbReference type="EMBL" id="KAJ1138401.1"/>
    </source>
</evidence>
<dbReference type="AlphaFoldDB" id="A0AAV7QG59"/>
<name>A0AAV7QG59_PLEWA</name>
<sequence length="237" mass="26232">MRAIRGGQSCTGTPSLLGGHPQLDLRCLPCPPSQVLPHNVGHVCQDPCYGDQGVVDDLQVLPDPLVLSPLQPPVLLHIVQDLAHHVLGMLNNAARLHNEEINAAPAKQPEIRHTANWIDAQLSQNNAARLLQRNRRSACRAVVNLTQHPPDRRSSYDFVLPVQEIHASSPGCLKTPQPKRIHDRAPEIDAQPSLRENKTMHRRVQPEKSTHTPLFPRFSSSVVLCGEFSHQPGTLCF</sequence>
<dbReference type="EMBL" id="JANPWB010000010">
    <property type="protein sequence ID" value="KAJ1138401.1"/>
    <property type="molecule type" value="Genomic_DNA"/>
</dbReference>
<comment type="caution">
    <text evidence="1">The sequence shown here is derived from an EMBL/GenBank/DDBJ whole genome shotgun (WGS) entry which is preliminary data.</text>
</comment>